<dbReference type="AlphaFoldDB" id="A0A5J5KZE4"/>
<dbReference type="CDD" id="cd07381">
    <property type="entry name" value="MPP_CapA"/>
    <property type="match status" value="1"/>
</dbReference>
<dbReference type="Proteomes" id="UP000325957">
    <property type="component" value="Unassembled WGS sequence"/>
</dbReference>
<proteinExistence type="inferred from homology"/>
<name>A0A5J5KZE4_9MICC</name>
<keyword evidence="3" id="KW-0732">Signal</keyword>
<evidence type="ECO:0000313" key="6">
    <source>
        <dbReference type="Proteomes" id="UP000325957"/>
    </source>
</evidence>
<dbReference type="Gene3D" id="3.60.21.10">
    <property type="match status" value="1"/>
</dbReference>
<feature type="domain" description="Capsule synthesis protein CapA" evidence="4">
    <location>
        <begin position="57"/>
        <end position="311"/>
    </location>
</feature>
<evidence type="ECO:0000259" key="4">
    <source>
        <dbReference type="SMART" id="SM00854"/>
    </source>
</evidence>
<dbReference type="SUPFAM" id="SSF56300">
    <property type="entry name" value="Metallo-dependent phosphatases"/>
    <property type="match status" value="1"/>
</dbReference>
<dbReference type="InterPro" id="IPR019079">
    <property type="entry name" value="Capsule_synth_CapA"/>
</dbReference>
<dbReference type="PROSITE" id="PS51257">
    <property type="entry name" value="PROKAR_LIPOPROTEIN"/>
    <property type="match status" value="1"/>
</dbReference>
<dbReference type="PANTHER" id="PTHR33393">
    <property type="entry name" value="POLYGLUTAMINE SYNTHESIS ACCESSORY PROTEIN RV0574C-RELATED"/>
    <property type="match status" value="1"/>
</dbReference>
<evidence type="ECO:0000256" key="2">
    <source>
        <dbReference type="SAM" id="MobiDB-lite"/>
    </source>
</evidence>
<evidence type="ECO:0000256" key="3">
    <source>
        <dbReference type="SAM" id="SignalP"/>
    </source>
</evidence>
<evidence type="ECO:0000313" key="5">
    <source>
        <dbReference type="EMBL" id="KAA9395127.1"/>
    </source>
</evidence>
<dbReference type="EMBL" id="SZWF01000003">
    <property type="protein sequence ID" value="KAA9395127.1"/>
    <property type="molecule type" value="Genomic_DNA"/>
</dbReference>
<comment type="caution">
    <text evidence="5">The sequence shown here is derived from an EMBL/GenBank/DDBJ whole genome shotgun (WGS) entry which is preliminary data.</text>
</comment>
<feature type="region of interest" description="Disordered" evidence="2">
    <location>
        <begin position="23"/>
        <end position="54"/>
    </location>
</feature>
<dbReference type="PANTHER" id="PTHR33393:SF13">
    <property type="entry name" value="PGA BIOSYNTHESIS PROTEIN CAPA"/>
    <property type="match status" value="1"/>
</dbReference>
<protein>
    <submittedName>
        <fullName evidence="5">CapA family protein</fullName>
    </submittedName>
</protein>
<gene>
    <name evidence="5" type="ORF">FCK90_04290</name>
</gene>
<evidence type="ECO:0000256" key="1">
    <source>
        <dbReference type="ARBA" id="ARBA00005662"/>
    </source>
</evidence>
<feature type="compositionally biased region" description="Low complexity" evidence="2">
    <location>
        <begin position="23"/>
        <end position="41"/>
    </location>
</feature>
<dbReference type="OrthoDB" id="9810718at2"/>
<comment type="similarity">
    <text evidence="1">Belongs to the CapA family.</text>
</comment>
<dbReference type="InterPro" id="IPR052169">
    <property type="entry name" value="CW_Biosynth-Accessory"/>
</dbReference>
<accession>A0A5J5KZE4</accession>
<reference evidence="5 6" key="1">
    <citation type="submission" date="2019-05" db="EMBL/GenBank/DDBJ databases">
        <title>Kocuria coralli sp. nov., a novel actinobacterium isolated from coral reef seawater.</title>
        <authorList>
            <person name="Li J."/>
        </authorList>
    </citation>
    <scope>NUCLEOTIDE SEQUENCE [LARGE SCALE GENOMIC DNA]</scope>
    <source>
        <strain evidence="5 6">SCSIO 13007</strain>
    </source>
</reference>
<feature type="signal peptide" evidence="3">
    <location>
        <begin position="1"/>
        <end position="25"/>
    </location>
</feature>
<dbReference type="Pfam" id="PF09587">
    <property type="entry name" value="PGA_cap"/>
    <property type="match status" value="1"/>
</dbReference>
<feature type="chain" id="PRO_5023829474" evidence="3">
    <location>
        <begin position="26"/>
        <end position="424"/>
    </location>
</feature>
<organism evidence="5 6">
    <name type="scientific">Kocuria coralli</name>
    <dbReference type="NCBI Taxonomy" id="1461025"/>
    <lineage>
        <taxon>Bacteria</taxon>
        <taxon>Bacillati</taxon>
        <taxon>Actinomycetota</taxon>
        <taxon>Actinomycetes</taxon>
        <taxon>Micrococcales</taxon>
        <taxon>Micrococcaceae</taxon>
        <taxon>Kocuria</taxon>
    </lineage>
</organism>
<sequence>MRRAARPGLAVLGVTALLLGSGCSADDGGGSPQEQPSGSQSVASSDGPGESQDDSFTILSAGDVLPHTAVTDAAELPEGGWDFTPLMAGTQDWVSGADLALCSMEVPLVAPGQSPSGYPLFGAPAELIEGLREIGFDGCNTANNHSFDGGIGALENTLETFDAQGMGHVGTARTAEEADAAQMYTMERDGREVTVAHLSTTTLHNGSPLPVPEEPWRVTDVGPEELSAQAAQARQDGADIVVASVHWGDEYVHTPGEGEIAYAEELAAGGEVDRVFGNHSHTPQPIEELDGGPGDDGMWVVWWMGNFLSNQDVECCTMETATGTMTMATVEAPEDGPARVSGVEWTPVTNDRDGATMYDEVFRGIWAMADLMEDGAPIEELPGELDAQTVQQRFDRVVEVVGEEGLRMEAPEQTWDPPRVQPRD</sequence>
<dbReference type="SMART" id="SM00854">
    <property type="entry name" value="PGA_cap"/>
    <property type="match status" value="1"/>
</dbReference>
<keyword evidence="6" id="KW-1185">Reference proteome</keyword>
<dbReference type="InterPro" id="IPR029052">
    <property type="entry name" value="Metallo-depent_PP-like"/>
</dbReference>